<dbReference type="PANTHER" id="PTHR43863:SF2">
    <property type="entry name" value="MALTASE-GLUCOAMYLASE"/>
    <property type="match status" value="1"/>
</dbReference>
<dbReference type="Gene3D" id="1.10.10.60">
    <property type="entry name" value="Homeodomain-like"/>
    <property type="match status" value="1"/>
</dbReference>
<dbReference type="PROSITE" id="PS01124">
    <property type="entry name" value="HTH_ARAC_FAMILY_2"/>
    <property type="match status" value="1"/>
</dbReference>
<dbReference type="SMART" id="SM00342">
    <property type="entry name" value="HTH_ARAC"/>
    <property type="match status" value="1"/>
</dbReference>
<name>A0ABV5W8G9_9BACL</name>
<dbReference type="SUPFAM" id="SSF51445">
    <property type="entry name" value="(Trans)glycosidases"/>
    <property type="match status" value="1"/>
</dbReference>
<sequence>MSTVPAPIQFRALNGNYVRIQPAAAHTFRIRTSVRDEFPEPPLNRYGILRCSAYPADYTLNEDGSALFIKTSEATLQADKRDGTIRLMRSDGRMLLQGAVSLQSSAQGFTAQFGLTEGEKLYGLGDESRSCIQHRGRLADMRVSPHQSRVPIPFLMSSRGWGMLVNSVWRQTIDIGYSIPDQLRIECEGGEPDYYLFAGERYEHILDRYTDIAGKPVLLPKWAYGLTFTCNQQANAREVVEDALNFRREEIPCDMIGLEPGWMEKHYDHSTDKNWHPERFSIPPWASRSPRTFLGALDRLNFKLSLWLCCNYDLSLHEERLLSGDVQSGDGEEEIWYDHLRKFVDQGVSAFKLDGSHMPIARPNRKWGNGMSPEEIHNLYPLLLFKQMQEGYREQTGRRAMMYAMTGYTGLQQYAATWAGSSNKGAKSLVSLLNHSLSGHVHTTSDMEPHSPAGIHFGFLQPWSHLNNFAYWQHPCMLDPALLRLFRAYAKLRYSLIPYIYSAAHVAAETGMPILRAMPLCFPDDARSDELLNHYMLGGSFLVAAFTNKVYLPEGTWIDYWTNERHTGPKELLYTAPDHAGGPLFARAGSIIPVWPEMNSIEEGVPERIGLHVYPHGWSEYTLYEDDGVTYGYLNRELSKTNICVRAENGNVAIRIEPREGHFQGMPRIRSYAVYIHLEAKPIRVFVNSQSLPERIATPGNEGEDTTWHFDRDSWQVHLFVAEAPEGRDELRIELITDAAATRANARTSGLEQAQRKPFVSEDRTIGRSVGAWENQLEISLLAGNLHKAQETLQLIWNSRPDVAGSDNRTREYLLNMGGVFLHIAERRGWKLEEVARDDYMDLLNLPGMTLSDGTYSLLRRVLQRFVDYSGTAHIASAPILIKQVIALVEQEPDRELTLQYVAARLHVNSSHLSRLFKRELGKPFSAYMSEKKMLLAKQMLLAGNRIVDVTVALGYKDYSHFIRVFRKYWGITPGELIAPIKKSKRFDI</sequence>
<evidence type="ECO:0000259" key="6">
    <source>
        <dbReference type="PROSITE" id="PS01124"/>
    </source>
</evidence>
<dbReference type="Gene3D" id="3.20.20.80">
    <property type="entry name" value="Glycosidases"/>
    <property type="match status" value="1"/>
</dbReference>
<keyword evidence="3" id="KW-0238">DNA-binding</keyword>
<dbReference type="Pfam" id="PF01055">
    <property type="entry name" value="Glyco_hydro_31_2nd"/>
    <property type="match status" value="2"/>
</dbReference>
<evidence type="ECO:0000256" key="5">
    <source>
        <dbReference type="RuleBase" id="RU361185"/>
    </source>
</evidence>
<dbReference type="InterPro" id="IPR018060">
    <property type="entry name" value="HTH_AraC"/>
</dbReference>
<dbReference type="Pfam" id="PF12833">
    <property type="entry name" value="HTH_18"/>
    <property type="match status" value="1"/>
</dbReference>
<dbReference type="InterPro" id="IPR009057">
    <property type="entry name" value="Homeodomain-like_sf"/>
</dbReference>
<dbReference type="CDD" id="cd14752">
    <property type="entry name" value="GH31_N"/>
    <property type="match status" value="1"/>
</dbReference>
<dbReference type="PANTHER" id="PTHR43863">
    <property type="entry name" value="HYDROLASE, PUTATIVE (AFU_ORTHOLOGUE AFUA_1G03140)-RELATED"/>
    <property type="match status" value="1"/>
</dbReference>
<dbReference type="InterPro" id="IPR048395">
    <property type="entry name" value="Glyco_hydro_31_C"/>
</dbReference>
<dbReference type="InterPro" id="IPR018062">
    <property type="entry name" value="HTH_AraC-typ_CS"/>
</dbReference>
<dbReference type="InterPro" id="IPR013780">
    <property type="entry name" value="Glyco_hydro_b"/>
</dbReference>
<evidence type="ECO:0000256" key="4">
    <source>
        <dbReference type="ARBA" id="ARBA00023163"/>
    </source>
</evidence>
<keyword evidence="2" id="KW-0805">Transcription regulation</keyword>
<proteinExistence type="inferred from homology"/>
<dbReference type="EMBL" id="JBHMAG010000029">
    <property type="protein sequence ID" value="MFB9756870.1"/>
    <property type="molecule type" value="Genomic_DNA"/>
</dbReference>
<dbReference type="InterPro" id="IPR051816">
    <property type="entry name" value="Glycosyl_Hydrolase_31"/>
</dbReference>
<dbReference type="Proteomes" id="UP001589619">
    <property type="component" value="Unassembled WGS sequence"/>
</dbReference>
<dbReference type="RefSeq" id="WP_344904521.1">
    <property type="nucleotide sequence ID" value="NZ_BAAAYO010000002.1"/>
</dbReference>
<dbReference type="Gene3D" id="2.60.40.1760">
    <property type="entry name" value="glycosyl hydrolase (family 31)"/>
    <property type="match status" value="1"/>
</dbReference>
<dbReference type="InterPro" id="IPR000322">
    <property type="entry name" value="Glyco_hydro_31_TIM"/>
</dbReference>
<gene>
    <name evidence="7" type="ORF">ACFFNY_35335</name>
</gene>
<dbReference type="Pfam" id="PF17137">
    <property type="entry name" value="DUF5110"/>
    <property type="match status" value="1"/>
</dbReference>
<feature type="domain" description="HTH araC/xylS-type" evidence="6">
    <location>
        <begin position="883"/>
        <end position="980"/>
    </location>
</feature>
<keyword evidence="5" id="KW-0326">Glycosidase</keyword>
<dbReference type="SUPFAM" id="SSF74650">
    <property type="entry name" value="Galactose mutarotase-like"/>
    <property type="match status" value="1"/>
</dbReference>
<dbReference type="Gene3D" id="2.60.40.1180">
    <property type="entry name" value="Golgi alpha-mannosidase II"/>
    <property type="match status" value="2"/>
</dbReference>
<keyword evidence="4" id="KW-0804">Transcription</keyword>
<protein>
    <submittedName>
        <fullName evidence="7">TIM-barrel domain-containing protein</fullName>
    </submittedName>
</protein>
<evidence type="ECO:0000256" key="3">
    <source>
        <dbReference type="ARBA" id="ARBA00023125"/>
    </source>
</evidence>
<comment type="similarity">
    <text evidence="1 5">Belongs to the glycosyl hydrolase 31 family.</text>
</comment>
<dbReference type="InterPro" id="IPR011013">
    <property type="entry name" value="Gal_mutarotase_sf_dom"/>
</dbReference>
<dbReference type="SUPFAM" id="SSF51011">
    <property type="entry name" value="Glycosyl hydrolase domain"/>
    <property type="match status" value="1"/>
</dbReference>
<organism evidence="7 8">
    <name type="scientific">Paenibacillus hodogayensis</name>
    <dbReference type="NCBI Taxonomy" id="279208"/>
    <lineage>
        <taxon>Bacteria</taxon>
        <taxon>Bacillati</taxon>
        <taxon>Bacillota</taxon>
        <taxon>Bacilli</taxon>
        <taxon>Bacillales</taxon>
        <taxon>Paenibacillaceae</taxon>
        <taxon>Paenibacillus</taxon>
    </lineage>
</organism>
<dbReference type="InterPro" id="IPR033403">
    <property type="entry name" value="DUF5110"/>
</dbReference>
<comment type="caution">
    <text evidence="7">The sequence shown here is derived from an EMBL/GenBank/DDBJ whole genome shotgun (WGS) entry which is preliminary data.</text>
</comment>
<keyword evidence="5" id="KW-0378">Hydrolase</keyword>
<evidence type="ECO:0000256" key="2">
    <source>
        <dbReference type="ARBA" id="ARBA00023015"/>
    </source>
</evidence>
<reference evidence="7 8" key="1">
    <citation type="submission" date="2024-09" db="EMBL/GenBank/DDBJ databases">
        <authorList>
            <person name="Sun Q."/>
            <person name="Mori K."/>
        </authorList>
    </citation>
    <scope>NUCLEOTIDE SEQUENCE [LARGE SCALE GENOMIC DNA]</scope>
    <source>
        <strain evidence="7 8">JCM 12520</strain>
    </source>
</reference>
<dbReference type="PROSITE" id="PS00041">
    <property type="entry name" value="HTH_ARAC_FAMILY_1"/>
    <property type="match status" value="1"/>
</dbReference>
<keyword evidence="8" id="KW-1185">Reference proteome</keyword>
<dbReference type="InterPro" id="IPR017853">
    <property type="entry name" value="GH"/>
</dbReference>
<dbReference type="Pfam" id="PF21365">
    <property type="entry name" value="Glyco_hydro_31_3rd"/>
    <property type="match status" value="1"/>
</dbReference>
<accession>A0ABV5W8G9</accession>
<evidence type="ECO:0000256" key="1">
    <source>
        <dbReference type="ARBA" id="ARBA00007806"/>
    </source>
</evidence>
<evidence type="ECO:0000313" key="7">
    <source>
        <dbReference type="EMBL" id="MFB9756870.1"/>
    </source>
</evidence>
<dbReference type="SUPFAM" id="SSF46689">
    <property type="entry name" value="Homeodomain-like"/>
    <property type="match status" value="2"/>
</dbReference>
<evidence type="ECO:0000313" key="8">
    <source>
        <dbReference type="Proteomes" id="UP001589619"/>
    </source>
</evidence>